<dbReference type="InterPro" id="IPR049012">
    <property type="entry name" value="Mutator_transp_dom"/>
</dbReference>
<gene>
    <name evidence="3" type="ORF">PEVE_00031982</name>
</gene>
<feature type="non-terminal residue" evidence="3">
    <location>
        <position position="245"/>
    </location>
</feature>
<keyword evidence="4" id="KW-1185">Reference proteome</keyword>
<proteinExistence type="predicted"/>
<accession>A0ABN8SXB0</accession>
<sequence length="245" mass="27340">FSILRGYLALASVKMPPKKKKRSCLFSSSKPRAKKKSKSEFDKEWAAKLAESDKSSFYQQEKWLEELDIQKSENAAVAESASRSNIQLEEPDEESQLSSSTPSADGTWKTISGRAIVLSEKLLEKLDESVSCRFCQGRVQVMENVATKHGLGSTWRIQCENESWPSHKTNSVFNSSEKSRAFEINRASVLGLRAIGGGHSAASKFFSFLGLALEKELNRDSRGVKEWKFSNGELNCSLEDVDSNK</sequence>
<feature type="region of interest" description="Disordered" evidence="1">
    <location>
        <begin position="80"/>
        <end position="106"/>
    </location>
</feature>
<evidence type="ECO:0000259" key="2">
    <source>
        <dbReference type="Pfam" id="PF20700"/>
    </source>
</evidence>
<evidence type="ECO:0000313" key="4">
    <source>
        <dbReference type="Proteomes" id="UP001159427"/>
    </source>
</evidence>
<comment type="caution">
    <text evidence="3">The sequence shown here is derived from an EMBL/GenBank/DDBJ whole genome shotgun (WGS) entry which is preliminary data.</text>
</comment>
<dbReference type="Proteomes" id="UP001159427">
    <property type="component" value="Unassembled WGS sequence"/>
</dbReference>
<protein>
    <recommendedName>
        <fullName evidence="2">Mutator-like transposase domain-containing protein</fullName>
    </recommendedName>
</protein>
<dbReference type="EMBL" id="CALNXI010004617">
    <property type="protein sequence ID" value="CAH3196179.1"/>
    <property type="molecule type" value="Genomic_DNA"/>
</dbReference>
<organism evidence="3 4">
    <name type="scientific">Porites evermanni</name>
    <dbReference type="NCBI Taxonomy" id="104178"/>
    <lineage>
        <taxon>Eukaryota</taxon>
        <taxon>Metazoa</taxon>
        <taxon>Cnidaria</taxon>
        <taxon>Anthozoa</taxon>
        <taxon>Hexacorallia</taxon>
        <taxon>Scleractinia</taxon>
        <taxon>Fungiina</taxon>
        <taxon>Poritidae</taxon>
        <taxon>Porites</taxon>
    </lineage>
</organism>
<name>A0ABN8SXB0_9CNID</name>
<dbReference type="Pfam" id="PF20700">
    <property type="entry name" value="Mutator"/>
    <property type="match status" value="1"/>
</dbReference>
<feature type="region of interest" description="Disordered" evidence="1">
    <location>
        <begin position="17"/>
        <end position="40"/>
    </location>
</feature>
<feature type="non-terminal residue" evidence="3">
    <location>
        <position position="1"/>
    </location>
</feature>
<evidence type="ECO:0000256" key="1">
    <source>
        <dbReference type="SAM" id="MobiDB-lite"/>
    </source>
</evidence>
<feature type="domain" description="Mutator-like transposase" evidence="2">
    <location>
        <begin position="114"/>
        <end position="210"/>
    </location>
</feature>
<reference evidence="3 4" key="1">
    <citation type="submission" date="2022-05" db="EMBL/GenBank/DDBJ databases">
        <authorList>
            <consortium name="Genoscope - CEA"/>
            <person name="William W."/>
        </authorList>
    </citation>
    <scope>NUCLEOTIDE SEQUENCE [LARGE SCALE GENOMIC DNA]</scope>
</reference>
<evidence type="ECO:0000313" key="3">
    <source>
        <dbReference type="EMBL" id="CAH3196179.1"/>
    </source>
</evidence>